<dbReference type="Pfam" id="PF07963">
    <property type="entry name" value="N_methyl"/>
    <property type="match status" value="1"/>
</dbReference>
<accession>A0ABV2BRT0</accession>
<evidence type="ECO:0000313" key="2">
    <source>
        <dbReference type="Proteomes" id="UP001548189"/>
    </source>
</evidence>
<comment type="caution">
    <text evidence="1">The sequence shown here is derived from an EMBL/GenBank/DDBJ whole genome shotgun (WGS) entry which is preliminary data.</text>
</comment>
<dbReference type="InterPro" id="IPR045584">
    <property type="entry name" value="Pilin-like"/>
</dbReference>
<dbReference type="Pfam" id="PF00114">
    <property type="entry name" value="Pilin"/>
    <property type="match status" value="1"/>
</dbReference>
<gene>
    <name evidence="1" type="ORF">ABVT43_05865</name>
</gene>
<dbReference type="SUPFAM" id="SSF54523">
    <property type="entry name" value="Pili subunits"/>
    <property type="match status" value="1"/>
</dbReference>
<protein>
    <submittedName>
        <fullName evidence="1">Pilin</fullName>
    </submittedName>
</protein>
<dbReference type="Gene3D" id="3.30.700.10">
    <property type="entry name" value="Glycoprotein, Type 4 Pilin"/>
    <property type="match status" value="1"/>
</dbReference>
<dbReference type="Proteomes" id="UP001548189">
    <property type="component" value="Unassembled WGS sequence"/>
</dbReference>
<name>A0ABV2BRT0_9GAMM</name>
<dbReference type="NCBIfam" id="TIGR02532">
    <property type="entry name" value="IV_pilin_GFxxxE"/>
    <property type="match status" value="1"/>
</dbReference>
<evidence type="ECO:0000313" key="1">
    <source>
        <dbReference type="EMBL" id="MET1254646.1"/>
    </source>
</evidence>
<dbReference type="InterPro" id="IPR001082">
    <property type="entry name" value="Pilin"/>
</dbReference>
<proteinExistence type="predicted"/>
<keyword evidence="2" id="KW-1185">Reference proteome</keyword>
<organism evidence="1 2">
    <name type="scientific">Aliikangiella maris</name>
    <dbReference type="NCBI Taxonomy" id="3162458"/>
    <lineage>
        <taxon>Bacteria</taxon>
        <taxon>Pseudomonadati</taxon>
        <taxon>Pseudomonadota</taxon>
        <taxon>Gammaproteobacteria</taxon>
        <taxon>Oceanospirillales</taxon>
        <taxon>Pleioneaceae</taxon>
        <taxon>Aliikangiella</taxon>
    </lineage>
</organism>
<dbReference type="EMBL" id="JBEVCJ010000005">
    <property type="protein sequence ID" value="MET1254646.1"/>
    <property type="molecule type" value="Genomic_DNA"/>
</dbReference>
<dbReference type="InterPro" id="IPR012902">
    <property type="entry name" value="N_methyl_site"/>
</dbReference>
<reference evidence="1 2" key="1">
    <citation type="submission" date="2024-06" db="EMBL/GenBank/DDBJ databases">
        <authorList>
            <person name="Li F."/>
        </authorList>
    </citation>
    <scope>NUCLEOTIDE SEQUENCE [LARGE SCALE GENOMIC DNA]</scope>
    <source>
        <strain evidence="1 2">GXAS 311</strain>
    </source>
</reference>
<sequence>MHKKVSAFTLIELMIVIAIIGILAAFAIPAYQDYVARSQAGEAFMLSTSLKVMAGDIFIDEGSFDSADSGYLNIPPALSVTGKYTKQVLIENGVIIATIGKSASQTITGKTVKLSPIENGGSFTWLCTFDGEAKYAPKACRTN</sequence>